<evidence type="ECO:0000313" key="1">
    <source>
        <dbReference type="EMBL" id="TFB93940.1"/>
    </source>
</evidence>
<protein>
    <submittedName>
        <fullName evidence="1">Uncharacterized protein</fullName>
    </submittedName>
</protein>
<gene>
    <name evidence="1" type="ORF">E3O10_02810</name>
</gene>
<reference evidence="1 2" key="1">
    <citation type="submission" date="2019-03" db="EMBL/GenBank/DDBJ databases">
        <title>Genomics of glacier-inhabiting Cryobacterium strains.</title>
        <authorList>
            <person name="Liu Q."/>
            <person name="Xin Y.-H."/>
        </authorList>
    </citation>
    <scope>NUCLEOTIDE SEQUENCE [LARGE SCALE GENOMIC DNA]</scope>
    <source>
        <strain evidence="1 2">Hh15</strain>
    </source>
</reference>
<dbReference type="EMBL" id="SOFF01000010">
    <property type="protein sequence ID" value="TFB93940.1"/>
    <property type="molecule type" value="Genomic_DNA"/>
</dbReference>
<dbReference type="RefSeq" id="WP_092109905.1">
    <property type="nucleotide sequence ID" value="NZ_FOCN01000007.1"/>
</dbReference>
<dbReference type="OrthoDB" id="5121091at2"/>
<keyword evidence="2" id="KW-1185">Reference proteome</keyword>
<dbReference type="Proteomes" id="UP000297654">
    <property type="component" value="Unassembled WGS sequence"/>
</dbReference>
<name>A0A1H8GCC0_9MICO</name>
<dbReference type="AlphaFoldDB" id="A0A1H8GCC0"/>
<accession>A0A1H8GCC0</accession>
<evidence type="ECO:0000313" key="2">
    <source>
        <dbReference type="Proteomes" id="UP000297654"/>
    </source>
</evidence>
<comment type="caution">
    <text evidence="1">The sequence shown here is derived from an EMBL/GenBank/DDBJ whole genome shotgun (WGS) entry which is preliminary data.</text>
</comment>
<sequence length="425" mass="43564">MSSSKVPSVHGRTALATLSIGVVGILLWPVVTAIFVLSAWDVGETCARVHSSGDLVRYDFFPPRMLCSTGTNEWASATPAGVTVGFSVVLVLGVAAMVVGVVAGVRAVPTLAPVALGVNFVYVAGTVPSLLVRRLRRLCGLLAVASVLSPAWMLYLGFGVGQAGSGAPDPYTQIPIYAAQLVVAGAIPLLAVAAGLAGWVLRARARSGRADRASVAVAGLVAGTMLLALTLSLGLGAIAKVITVGERFVPATTGSAQITAPPSAGDVQLMLPPELPPVVLPDAPSTALTATELEAQFAAFVAQTSARFGPAFAEPERQGAVPGPALDLAVAAAPYAFDCLNTGIGYGMELTFSSAAVDDWDVNYDAAAAAFLRITAGWAADGYPSQTYNSEFLAYADEPSLVSQLRARHVGSTVRVGMQSLCVAR</sequence>
<proteinExistence type="predicted"/>
<organism evidence="1 2">
    <name type="scientific">Cryobacterium luteum</name>
    <dbReference type="NCBI Taxonomy" id="1424661"/>
    <lineage>
        <taxon>Bacteria</taxon>
        <taxon>Bacillati</taxon>
        <taxon>Actinomycetota</taxon>
        <taxon>Actinomycetes</taxon>
        <taxon>Micrococcales</taxon>
        <taxon>Microbacteriaceae</taxon>
        <taxon>Cryobacterium</taxon>
    </lineage>
</organism>